<feature type="transmembrane region" description="Helical" evidence="19">
    <location>
        <begin position="106"/>
        <end position="127"/>
    </location>
</feature>
<dbReference type="FunCoup" id="A0A6N7EYK2">
    <property type="interactions" value="387"/>
</dbReference>
<feature type="transmembrane region" description="Helical" evidence="19">
    <location>
        <begin position="133"/>
        <end position="156"/>
    </location>
</feature>
<evidence type="ECO:0000256" key="2">
    <source>
        <dbReference type="ARBA" id="ARBA00004651"/>
    </source>
</evidence>
<evidence type="ECO:0000256" key="15">
    <source>
        <dbReference type="ARBA" id="ARBA00023136"/>
    </source>
</evidence>
<evidence type="ECO:0000256" key="5">
    <source>
        <dbReference type="ARBA" id="ARBA00010185"/>
    </source>
</evidence>
<gene>
    <name evidence="20" type="ORF">GCU85_02260</name>
</gene>
<evidence type="ECO:0000256" key="3">
    <source>
        <dbReference type="ARBA" id="ARBA00005119"/>
    </source>
</evidence>
<evidence type="ECO:0000256" key="18">
    <source>
        <dbReference type="RuleBase" id="RU003938"/>
    </source>
</evidence>
<dbReference type="Pfam" id="PF01148">
    <property type="entry name" value="CTP_transf_1"/>
    <property type="match status" value="1"/>
</dbReference>
<keyword evidence="9" id="KW-0444">Lipid biosynthesis</keyword>
<feature type="transmembrane region" description="Helical" evidence="19">
    <location>
        <begin position="202"/>
        <end position="224"/>
    </location>
</feature>
<dbReference type="PROSITE" id="PS01315">
    <property type="entry name" value="CDS"/>
    <property type="match status" value="1"/>
</dbReference>
<proteinExistence type="inferred from homology"/>
<evidence type="ECO:0000256" key="10">
    <source>
        <dbReference type="ARBA" id="ARBA00022679"/>
    </source>
</evidence>
<dbReference type="InParanoid" id="A0A6N7EYK2"/>
<dbReference type="GO" id="GO:0005886">
    <property type="term" value="C:plasma membrane"/>
    <property type="evidence" value="ECO:0007669"/>
    <property type="project" value="UniProtKB-SubCell"/>
</dbReference>
<keyword evidence="16" id="KW-0594">Phospholipid biosynthesis</keyword>
<comment type="caution">
    <text evidence="20">The sequence shown here is derived from an EMBL/GenBank/DDBJ whole genome shotgun (WGS) entry which is preliminary data.</text>
</comment>
<feature type="transmembrane region" description="Helical" evidence="19">
    <location>
        <begin position="59"/>
        <end position="86"/>
    </location>
</feature>
<evidence type="ECO:0000256" key="9">
    <source>
        <dbReference type="ARBA" id="ARBA00022516"/>
    </source>
</evidence>
<sequence>MKQRIITATLLIGFILVILFLLPALTPLFIALVFGLSLWEWVRITKQSSANALLTVISTLALLYAGLCYQWIFGLLLLTTAIHYAFSIRLIQQFESIINYRLSPCYLQLIAPVLLATTTVVLLRLTAQYPDSHIAASTIVFMVAVVAATDSGAYFAGRFFGKEKFSPKVSPNKTIEGALGGIASGVIIGLLLLPLINSHQIAWWLVIIALIATALASILGDLFISLIKRQNAIKDTSNLLPGHGGILDRIDGLLAGIPVFYLIAL</sequence>
<keyword evidence="8" id="KW-1003">Cell membrane</keyword>
<evidence type="ECO:0000256" key="7">
    <source>
        <dbReference type="ARBA" id="ARBA00019373"/>
    </source>
</evidence>
<dbReference type="GO" id="GO:0016024">
    <property type="term" value="P:CDP-diacylglycerol biosynthetic process"/>
    <property type="evidence" value="ECO:0007669"/>
    <property type="project" value="UniProtKB-UniPathway"/>
</dbReference>
<keyword evidence="17" id="KW-1208">Phospholipid metabolism</keyword>
<accession>A0A6N7EYK2</accession>
<dbReference type="EMBL" id="WHNW01000002">
    <property type="protein sequence ID" value="MPV85558.1"/>
    <property type="molecule type" value="Genomic_DNA"/>
</dbReference>
<evidence type="ECO:0000256" key="11">
    <source>
        <dbReference type="ARBA" id="ARBA00022692"/>
    </source>
</evidence>
<keyword evidence="21" id="KW-1185">Reference proteome</keyword>
<comment type="subcellular location">
    <subcellularLocation>
        <location evidence="2">Cell membrane</location>
        <topology evidence="2">Multi-pass membrane protein</topology>
    </subcellularLocation>
</comment>
<dbReference type="UniPathway" id="UPA00557">
    <property type="reaction ID" value="UER00614"/>
</dbReference>
<dbReference type="Proteomes" id="UP000471298">
    <property type="component" value="Unassembled WGS sequence"/>
</dbReference>
<keyword evidence="12 18" id="KW-0548">Nucleotidyltransferase</keyword>
<evidence type="ECO:0000256" key="19">
    <source>
        <dbReference type="SAM" id="Phobius"/>
    </source>
</evidence>
<comment type="catalytic activity">
    <reaction evidence="1 18">
        <text>a 1,2-diacyl-sn-glycero-3-phosphate + CTP + H(+) = a CDP-1,2-diacyl-sn-glycerol + diphosphate</text>
        <dbReference type="Rhea" id="RHEA:16229"/>
        <dbReference type="ChEBI" id="CHEBI:15378"/>
        <dbReference type="ChEBI" id="CHEBI:33019"/>
        <dbReference type="ChEBI" id="CHEBI:37563"/>
        <dbReference type="ChEBI" id="CHEBI:58332"/>
        <dbReference type="ChEBI" id="CHEBI:58608"/>
        <dbReference type="EC" id="2.7.7.41"/>
    </reaction>
</comment>
<dbReference type="EC" id="2.7.7.41" evidence="6 18"/>
<evidence type="ECO:0000256" key="16">
    <source>
        <dbReference type="ARBA" id="ARBA00023209"/>
    </source>
</evidence>
<evidence type="ECO:0000313" key="21">
    <source>
        <dbReference type="Proteomes" id="UP000471298"/>
    </source>
</evidence>
<dbReference type="PANTHER" id="PTHR46382">
    <property type="entry name" value="PHOSPHATIDATE CYTIDYLYLTRANSFERASE"/>
    <property type="match status" value="1"/>
</dbReference>
<dbReference type="RefSeq" id="WP_152808933.1">
    <property type="nucleotide sequence ID" value="NZ_WHNW01000002.1"/>
</dbReference>
<evidence type="ECO:0000256" key="17">
    <source>
        <dbReference type="ARBA" id="ARBA00023264"/>
    </source>
</evidence>
<keyword evidence="11 18" id="KW-0812">Transmembrane</keyword>
<feature type="transmembrane region" description="Helical" evidence="19">
    <location>
        <begin position="177"/>
        <end position="196"/>
    </location>
</feature>
<dbReference type="GO" id="GO:0004605">
    <property type="term" value="F:phosphatidate cytidylyltransferase activity"/>
    <property type="evidence" value="ECO:0007669"/>
    <property type="project" value="UniProtKB-EC"/>
</dbReference>
<keyword evidence="15 19" id="KW-0472">Membrane</keyword>
<dbReference type="InterPro" id="IPR000374">
    <property type="entry name" value="PC_trans"/>
</dbReference>
<dbReference type="PANTHER" id="PTHR46382:SF1">
    <property type="entry name" value="PHOSPHATIDATE CYTIDYLYLTRANSFERASE"/>
    <property type="match status" value="1"/>
</dbReference>
<comment type="pathway">
    <text evidence="3 18">Phospholipid metabolism; CDP-diacylglycerol biosynthesis; CDP-diacylglycerol from sn-glycerol 3-phosphate: step 3/3.</text>
</comment>
<evidence type="ECO:0000256" key="4">
    <source>
        <dbReference type="ARBA" id="ARBA00005189"/>
    </source>
</evidence>
<evidence type="ECO:0000256" key="13">
    <source>
        <dbReference type="ARBA" id="ARBA00022989"/>
    </source>
</evidence>
<evidence type="ECO:0000256" key="1">
    <source>
        <dbReference type="ARBA" id="ARBA00001698"/>
    </source>
</evidence>
<dbReference type="AlphaFoldDB" id="A0A6N7EYK2"/>
<evidence type="ECO:0000256" key="12">
    <source>
        <dbReference type="ARBA" id="ARBA00022695"/>
    </source>
</evidence>
<keyword evidence="10 18" id="KW-0808">Transferase</keyword>
<feature type="transmembrane region" description="Helical" evidence="19">
    <location>
        <begin position="12"/>
        <end position="39"/>
    </location>
</feature>
<keyword evidence="14" id="KW-0443">Lipid metabolism</keyword>
<evidence type="ECO:0000256" key="8">
    <source>
        <dbReference type="ARBA" id="ARBA00022475"/>
    </source>
</evidence>
<name>A0A6N7EYK2_9GAMM</name>
<keyword evidence="13 19" id="KW-1133">Transmembrane helix</keyword>
<organism evidence="20 21">
    <name type="scientific">Ostreibacterium oceani</name>
    <dbReference type="NCBI Taxonomy" id="2654998"/>
    <lineage>
        <taxon>Bacteria</taxon>
        <taxon>Pseudomonadati</taxon>
        <taxon>Pseudomonadota</taxon>
        <taxon>Gammaproteobacteria</taxon>
        <taxon>Cardiobacteriales</taxon>
        <taxon>Ostreibacteriaceae</taxon>
        <taxon>Ostreibacterium</taxon>
    </lineage>
</organism>
<protein>
    <recommendedName>
        <fullName evidence="7 18">Phosphatidate cytidylyltransferase</fullName>
        <ecNumber evidence="6 18">2.7.7.41</ecNumber>
    </recommendedName>
</protein>
<reference evidence="20 21" key="1">
    <citation type="submission" date="2019-10" db="EMBL/GenBank/DDBJ databases">
        <title>Cardiobacteriales fam. a chemoheterotrophic member of the order Cardiobacteriales, and proposal of Cardiobacteriales fam. nov.</title>
        <authorList>
            <person name="Wang C."/>
        </authorList>
    </citation>
    <scope>NUCLEOTIDE SEQUENCE [LARGE SCALE GENOMIC DNA]</scope>
    <source>
        <strain evidence="20 21">ML27</strain>
    </source>
</reference>
<evidence type="ECO:0000256" key="6">
    <source>
        <dbReference type="ARBA" id="ARBA00012487"/>
    </source>
</evidence>
<evidence type="ECO:0000313" key="20">
    <source>
        <dbReference type="EMBL" id="MPV85558.1"/>
    </source>
</evidence>
<comment type="pathway">
    <text evidence="4">Lipid metabolism.</text>
</comment>
<evidence type="ECO:0000256" key="14">
    <source>
        <dbReference type="ARBA" id="ARBA00023098"/>
    </source>
</evidence>
<comment type="similarity">
    <text evidence="5 18">Belongs to the CDS family.</text>
</comment>